<organism evidence="4 5">
    <name type="scientific">Massilia niabensis</name>
    <dbReference type="NCBI Taxonomy" id="544910"/>
    <lineage>
        <taxon>Bacteria</taxon>
        <taxon>Pseudomonadati</taxon>
        <taxon>Pseudomonadota</taxon>
        <taxon>Betaproteobacteria</taxon>
        <taxon>Burkholderiales</taxon>
        <taxon>Oxalobacteraceae</taxon>
        <taxon>Telluria group</taxon>
        <taxon>Massilia</taxon>
    </lineage>
</organism>
<dbReference type="Pfam" id="PF01734">
    <property type="entry name" value="Patatin"/>
    <property type="match status" value="1"/>
</dbReference>
<dbReference type="InterPro" id="IPR016035">
    <property type="entry name" value="Acyl_Trfase/lysoPLipase"/>
</dbReference>
<keyword evidence="5" id="KW-1185">Reference proteome</keyword>
<feature type="transmembrane region" description="Helical" evidence="2">
    <location>
        <begin position="440"/>
        <end position="460"/>
    </location>
</feature>
<dbReference type="Gene3D" id="3.40.1090.10">
    <property type="entry name" value="Cytosolic phospholipase A2 catalytic domain"/>
    <property type="match status" value="2"/>
</dbReference>
<reference evidence="5" key="1">
    <citation type="journal article" date="2019" name="Int. J. Syst. Evol. Microbiol.">
        <title>The Global Catalogue of Microorganisms (GCM) 10K type strain sequencing project: providing services to taxonomists for standard genome sequencing and annotation.</title>
        <authorList>
            <consortium name="The Broad Institute Genomics Platform"/>
            <consortium name="The Broad Institute Genome Sequencing Center for Infectious Disease"/>
            <person name="Wu L."/>
            <person name="Ma J."/>
        </authorList>
    </citation>
    <scope>NUCLEOTIDE SEQUENCE [LARGE SCALE GENOMIC DNA]</scope>
    <source>
        <strain evidence="5">KACC 12649</strain>
    </source>
</reference>
<feature type="transmembrane region" description="Helical" evidence="2">
    <location>
        <begin position="365"/>
        <end position="389"/>
    </location>
</feature>
<feature type="transmembrane region" description="Helical" evidence="2">
    <location>
        <begin position="285"/>
        <end position="303"/>
    </location>
</feature>
<evidence type="ECO:0000259" key="3">
    <source>
        <dbReference type="Pfam" id="PF01734"/>
    </source>
</evidence>
<feature type="transmembrane region" description="Helical" evidence="2">
    <location>
        <begin position="401"/>
        <end position="420"/>
    </location>
</feature>
<feature type="domain" description="PNPLA" evidence="3">
    <location>
        <begin position="133"/>
        <end position="181"/>
    </location>
</feature>
<protein>
    <submittedName>
        <fullName evidence="4">Patatin-like phospholipase family protein</fullName>
    </submittedName>
</protein>
<evidence type="ECO:0000313" key="4">
    <source>
        <dbReference type="EMBL" id="MFC5459667.1"/>
    </source>
</evidence>
<feature type="transmembrane region" description="Helical" evidence="2">
    <location>
        <begin position="324"/>
        <end position="345"/>
    </location>
</feature>
<name>A0ABW0L4H0_9BURK</name>
<dbReference type="EMBL" id="JBHSMU010000008">
    <property type="protein sequence ID" value="MFC5459667.1"/>
    <property type="molecule type" value="Genomic_DNA"/>
</dbReference>
<sequence>MSTINASSTDFSGVNFSAFTAEQVGDVRRKLESAGCRVPPHAHRLEELGAAIAAFRKAQGLPATGPLDATTWRRLNDHSGSVFGEVFQNELDLLRQREGAASPPTAVPAPAEVQPAAMSALLSRAHQEQLAGLALSGGGVRSATFNLGALQALAEQRLLRDFDYLSTVSGGGFIGGWLSKCIRERRGDVREVEALLTPGVTGQAVSAEPVEIQFLRQYSNYLSPRSGTFSADTWTLIGTYVRNTCLNLAMLVAWLCALLLLPRFAVWAVNRVIGPGGPWARWSDAIWLLGTGLFLVAVFCIALSISSKPEHSRGVRRFPQQQGAVLCCVNLPLLAAGFLVSIGLWRHGGVVPVIWEVGLPARFAGWGAAWLLVPGLVYFIVWASGWYLAHDRISPYRGAGYVICGAGAAAVAGMSLAAALEFAPGALAHFIAVPVAQLAAWWICPSAVAVLLVYALGLAMEQRLRLHRPAPDISRAELLEGAGHFLCAVGALAVGTLLLLAGLALLPDPEKHPILNNAIALGTFGMPLMMTLFSVTMTLMIGLIGSLYSDASREWWSRQGAWSSIFSLAWLIMFGVAFFCAPLLHWAWLTYDPIANAGTALGWLVMTWIGLKAGSGSATGSREGNCAKREIAARLAPYFFTVGIFALLSSLVQAVVASPEIRCPSPVSLPCVYAAHANATLATGGQTLFNAFCCFLGAALLLGWRVDINKFSLYMLYRNRLVRAYFGASSATRKPHPFTGFDPNDDPQLADFANQRPYHIVNTSLNLVSGEELAWQTRKAASFAFTPRFCGFEMPLMPAHGANGGLRDAQRGIYRPTREYASRSGTGDDDTKVGLGMAVALSGAAASPNMGTHSSPPLNFLMTMFNVRLGRWCPNPRKSAWTHSSPGIGLFSLIAELFGMTNADANYVYLSDGGHFENLGIYELVRRRCRLIVAVDVASDKETAFEDLGNAIRKCATDLHVSIDVDVSKMDLVKGTSLCGGSCAVGTIRYSHVDPDGLDGTLLYIKPAIVGSENADVLNYRKANPDYPHQSTADQWFDEAQFESYRALGYHITKAALAKAAAASARPGGGHDIAKLCEQLMKQHGLAPAVAAASPARACGCQAVCGCGREVRDRFR</sequence>
<evidence type="ECO:0000256" key="2">
    <source>
        <dbReference type="SAM" id="Phobius"/>
    </source>
</evidence>
<dbReference type="InterPro" id="IPR002641">
    <property type="entry name" value="PNPLA_dom"/>
</dbReference>
<dbReference type="SUPFAM" id="SSF52151">
    <property type="entry name" value="FabD/lysophospholipase-like"/>
    <property type="match status" value="1"/>
</dbReference>
<dbReference type="RefSeq" id="WP_379781731.1">
    <property type="nucleotide sequence ID" value="NZ_JBHSMU010000008.1"/>
</dbReference>
<feature type="transmembrane region" description="Helical" evidence="2">
    <location>
        <begin position="481"/>
        <end position="506"/>
    </location>
</feature>
<feature type="transmembrane region" description="Helical" evidence="2">
    <location>
        <begin position="518"/>
        <end position="544"/>
    </location>
</feature>
<keyword evidence="2" id="KW-0472">Membrane</keyword>
<feature type="transmembrane region" description="Helical" evidence="2">
    <location>
        <begin position="245"/>
        <end position="265"/>
    </location>
</feature>
<feature type="transmembrane region" description="Helical" evidence="2">
    <location>
        <begin position="565"/>
        <end position="588"/>
    </location>
</feature>
<evidence type="ECO:0000256" key="1">
    <source>
        <dbReference type="ARBA" id="ARBA00023098"/>
    </source>
</evidence>
<keyword evidence="2" id="KW-0812">Transmembrane</keyword>
<gene>
    <name evidence="4" type="ORF">ACFPN5_07575</name>
</gene>
<dbReference type="PANTHER" id="PTHR10728">
    <property type="entry name" value="CYTOSOLIC PHOSPHOLIPASE A2"/>
    <property type="match status" value="1"/>
</dbReference>
<feature type="transmembrane region" description="Helical" evidence="2">
    <location>
        <begin position="635"/>
        <end position="656"/>
    </location>
</feature>
<keyword evidence="2" id="KW-1133">Transmembrane helix</keyword>
<proteinExistence type="predicted"/>
<comment type="caution">
    <text evidence="4">The sequence shown here is derived from an EMBL/GenBank/DDBJ whole genome shotgun (WGS) entry which is preliminary data.</text>
</comment>
<evidence type="ECO:0000313" key="5">
    <source>
        <dbReference type="Proteomes" id="UP001596050"/>
    </source>
</evidence>
<accession>A0ABW0L4H0</accession>
<feature type="transmembrane region" description="Helical" evidence="2">
    <location>
        <begin position="688"/>
        <end position="706"/>
    </location>
</feature>
<dbReference type="Proteomes" id="UP001596050">
    <property type="component" value="Unassembled WGS sequence"/>
</dbReference>
<keyword evidence="1" id="KW-0443">Lipid metabolism</keyword>
<feature type="transmembrane region" description="Helical" evidence="2">
    <location>
        <begin position="594"/>
        <end position="614"/>
    </location>
</feature>
<dbReference type="PANTHER" id="PTHR10728:SF40">
    <property type="entry name" value="PATATIN FAMILY PROTEIN"/>
    <property type="match status" value="1"/>
</dbReference>